<proteinExistence type="predicted"/>
<sequence>MPSGPGRRVLLRGAPLLALPMVLRGAPARAQAGEPVTMITPFGFIIDFLEMMNAVAGGHLQKQGFAPTLLGGAGSAQAIQQVVSGRVKMLRIAGIDMMKATAQAGLPLVSIATIYQGSTFYMVSSGEKPLADIAAVDGKRIGIVSVGGSTENFLDLMLRKGGFDPKRTRREVVGNSPGALGLVQQGRIDGFIASTNVVENLKEQGAAFEAWSTDRYAPMPSQCYAVSKDSAERDGPQLVRLLRAMRASAEELMAPDVAPMIQRASRSFEVAGIRNMPLTVKTFEASRRAWLSRGRENLLRNLPDLFADGAKELADAGIVTIPDPTVLYDNRFIEEAFA</sequence>
<name>A0ABS3KKL9_9PROT</name>
<comment type="caution">
    <text evidence="3">The sequence shown here is derived from an EMBL/GenBank/DDBJ whole genome shotgun (WGS) entry which is preliminary data.</text>
</comment>
<dbReference type="PROSITE" id="PS51318">
    <property type="entry name" value="TAT"/>
    <property type="match status" value="1"/>
</dbReference>
<dbReference type="RefSeq" id="WP_207415384.1">
    <property type="nucleotide sequence ID" value="NZ_CP061179.1"/>
</dbReference>
<reference evidence="3 4" key="1">
    <citation type="submission" date="2020-09" db="EMBL/GenBank/DDBJ databases">
        <title>Roseomonas.</title>
        <authorList>
            <person name="Zhu W."/>
        </authorList>
    </citation>
    <scope>NUCLEOTIDE SEQUENCE [LARGE SCALE GENOMIC DNA]</scope>
    <source>
        <strain evidence="3 4">573</strain>
    </source>
</reference>
<evidence type="ECO:0000313" key="3">
    <source>
        <dbReference type="EMBL" id="MBO1077997.1"/>
    </source>
</evidence>
<protein>
    <submittedName>
        <fullName evidence="3">ABC transporter substrate-binding protein</fullName>
    </submittedName>
</protein>
<feature type="chain" id="PRO_5045323498" evidence="1">
    <location>
        <begin position="33"/>
        <end position="338"/>
    </location>
</feature>
<keyword evidence="4" id="KW-1185">Reference proteome</keyword>
<evidence type="ECO:0000256" key="1">
    <source>
        <dbReference type="SAM" id="SignalP"/>
    </source>
</evidence>
<feature type="signal peptide" evidence="1">
    <location>
        <begin position="1"/>
        <end position="32"/>
    </location>
</feature>
<dbReference type="InterPro" id="IPR015168">
    <property type="entry name" value="SsuA/THI5"/>
</dbReference>
<dbReference type="Pfam" id="PF09084">
    <property type="entry name" value="NMT1"/>
    <property type="match status" value="1"/>
</dbReference>
<dbReference type="Proteomes" id="UP001518989">
    <property type="component" value="Unassembled WGS sequence"/>
</dbReference>
<feature type="domain" description="SsuA/THI5-like" evidence="2">
    <location>
        <begin position="48"/>
        <end position="254"/>
    </location>
</feature>
<gene>
    <name evidence="3" type="ORF">IAI61_03070</name>
</gene>
<evidence type="ECO:0000313" key="4">
    <source>
        <dbReference type="Proteomes" id="UP001518989"/>
    </source>
</evidence>
<evidence type="ECO:0000259" key="2">
    <source>
        <dbReference type="Pfam" id="PF09084"/>
    </source>
</evidence>
<accession>A0ABS3KKL9</accession>
<dbReference type="PANTHER" id="PTHR31528">
    <property type="entry name" value="4-AMINO-5-HYDROXYMETHYL-2-METHYLPYRIMIDINE PHOSPHATE SYNTHASE THI11-RELATED"/>
    <property type="match status" value="1"/>
</dbReference>
<organism evidence="3 4">
    <name type="scientific">Roseomonas haemaphysalidis</name>
    <dbReference type="NCBI Taxonomy" id="2768162"/>
    <lineage>
        <taxon>Bacteria</taxon>
        <taxon>Pseudomonadati</taxon>
        <taxon>Pseudomonadota</taxon>
        <taxon>Alphaproteobacteria</taxon>
        <taxon>Acetobacterales</taxon>
        <taxon>Roseomonadaceae</taxon>
        <taxon>Roseomonas</taxon>
    </lineage>
</organism>
<dbReference type="SUPFAM" id="SSF53850">
    <property type="entry name" value="Periplasmic binding protein-like II"/>
    <property type="match status" value="1"/>
</dbReference>
<dbReference type="InterPro" id="IPR006311">
    <property type="entry name" value="TAT_signal"/>
</dbReference>
<dbReference type="PANTHER" id="PTHR31528:SF3">
    <property type="entry name" value="THIAMINE BIOSYNTHESIS PROTEIN HI_0357-RELATED"/>
    <property type="match status" value="1"/>
</dbReference>
<dbReference type="EMBL" id="JACTNG010000001">
    <property type="protein sequence ID" value="MBO1077997.1"/>
    <property type="molecule type" value="Genomic_DNA"/>
</dbReference>
<dbReference type="Gene3D" id="3.40.190.10">
    <property type="entry name" value="Periplasmic binding protein-like II"/>
    <property type="match status" value="2"/>
</dbReference>
<keyword evidence="1" id="KW-0732">Signal</keyword>
<dbReference type="InterPro" id="IPR027939">
    <property type="entry name" value="NMT1/THI5"/>
</dbReference>